<keyword evidence="1" id="KW-0596">Phosphopantetheine</keyword>
<gene>
    <name evidence="10" type="ORF">Pflav_008190</name>
</gene>
<dbReference type="SMART" id="SM01294">
    <property type="entry name" value="PKS_PP_betabranch"/>
    <property type="match status" value="2"/>
</dbReference>
<dbReference type="SMART" id="SM00826">
    <property type="entry name" value="PKS_DH"/>
    <property type="match status" value="2"/>
</dbReference>
<dbReference type="InterPro" id="IPR016035">
    <property type="entry name" value="Acyl_Trfase/lysoPLipase"/>
</dbReference>
<dbReference type="InterPro" id="IPR014043">
    <property type="entry name" value="Acyl_transferase_dom"/>
</dbReference>
<evidence type="ECO:0000256" key="6">
    <source>
        <dbReference type="PROSITE-ProRule" id="PRU01363"/>
    </source>
</evidence>
<dbReference type="GO" id="GO:0031177">
    <property type="term" value="F:phosphopantetheine binding"/>
    <property type="evidence" value="ECO:0007669"/>
    <property type="project" value="InterPro"/>
</dbReference>
<dbReference type="PROSITE" id="PS50075">
    <property type="entry name" value="CARRIER"/>
    <property type="match status" value="2"/>
</dbReference>
<evidence type="ECO:0000313" key="10">
    <source>
        <dbReference type="EMBL" id="BCB74409.1"/>
    </source>
</evidence>
<evidence type="ECO:0000313" key="11">
    <source>
        <dbReference type="Proteomes" id="UP000502508"/>
    </source>
</evidence>
<accession>A0A6F8XKU5</accession>
<dbReference type="Gene3D" id="3.10.129.110">
    <property type="entry name" value="Polyketide synthase dehydratase"/>
    <property type="match status" value="2"/>
</dbReference>
<dbReference type="InterPro" id="IPR014031">
    <property type="entry name" value="Ketoacyl_synth_C"/>
</dbReference>
<dbReference type="SUPFAM" id="SSF53901">
    <property type="entry name" value="Thiolase-like"/>
    <property type="match status" value="2"/>
</dbReference>
<dbReference type="EMBL" id="AP022870">
    <property type="protein sequence ID" value="BCB74409.1"/>
    <property type="molecule type" value="Genomic_DNA"/>
</dbReference>
<sequence>MRTLALVQQWQADEQFADSRLIVLTSGAAAVPGEPVFDLAGAAVWGLVRSAQSENPGRVMLVDIDDSAASLEVLELLAEVDEPQVAIRDGAARAPRLARVAAPARDDAAPPVWDAEGTVLITGATGGLGRAVARHLVTVHGIRRLVLTSRSGIAATGAVELRDELTALGAHVDVFACDAANREALAAVLAAIPGDTPLTGIVHAAGVLDDGMLASLTPERVAKVMRPKVDAAWHLHELTRDMPVTAFVNFSGAAGVFGATGQGNYAAGNAFLDALAHRRRHEGLAGISLAWGLWAERTGMTGHLDDVNVGRISRAGDAIGTEEGLALLDTAMLVGEPLLVPTRIDIATIRKQTGAGPVPPLFRGLIRTPARRSVRTGDGADSLERRLGGLSRPEQERFLLDLVRAQAASVLGHANAATVPPTQAFKELGFDSLTAVELRNGLNAATGLRLPATLVFDYPNPTVLSAHLRTELVGTDPDAATRSPSRARKRGGDEPIAIVGMSCRLPGDVRSPDDLWRLVAGGADGMSGFPEDRGWDLDGLFGTGPRPLGGFVHDAADFDPDFFGISPREALAMDPQQRLLLEAGWEAIEQAGIDPTSLQGSQTGVFAGLMYHDYVNRLPTLPEHVLAFVDTGNAGSVLSGRLSYMLGLEGPAVTVDTACSSSLVALHLAAQALRQGECDLALAGGVSVMHTPSTFAGFIQQGALASDGRCKSFAAAADGTGFSEGVGMVLVERLSDARRNGHRVLAVLRGSAVNQDGASNGLTAPNGPSQERVIRQALANARLSPSDVDAIEAHGTGTRLGDPIEAQALLATYGQGRERPLWLGSVKSNIGHTQAAAGVAGVIKVIMSMRHGTLPRTLHVDAPTPEVDWSAGNVELLTEPVRWAVNGHPRRAAVSSFGISGTNAHVILEEGDPQPVVEPAVGPGPVVPWLVSGKTESALLAQASRLASFAADAGLRPVDVAYTLATARARFAHRAYAVGSTVEDLRFSAGVTPSAGRLAVVFTGQGSQRLGMGRELHGVLPVFTARFDEVCAAFDGLLPRPLAEVMSSDADALGQTLYAQPAIFAVEVALFAQFEAWGVSPDFVAGHSIGQIAASYVSGVFDLADAARLVAARSSLMQALPAGGAMLAVRATEDEVLPHLTDLVSVAAVNGPTSVVVAGDGGQIDALEAHFRTEGRQVKRLTVSHAFHSPLMDPMLDDFAAALADVTFREPLLPFPEPVNTAGYWVQHVRQPVRFADTVTWLAEQGVDTFLELGPDGVLTALIPETSQDAVTVPSLRADRDEVEAAVTALAGLHSHGVDVDWEAFFSPWRPEIVELPTYAFQHARYWLEATPSAAADVASAGLGAAGHPLLGAAVSLAEGDGVVLTGRLSLATHPWLADHAVAGAAWLPSTAFVEMAIRAGDEVGADLLKELTVHAPLVLPERGAVQVQVTVGAAGEHDQRPVTVHSRTEDGDPQWLRHATGTLAIAPTAPAEELVKWPPPGADPAGEPGGSVRAMWRDGADLYVEAALDDGDTDRFGLHPALLEALLEPAAEPGSTAVHWSDVRLFATGATAVRARLRPAGDGAWSLLVTDPNGTPVAQAESVALGAMAVSQTPAAGSLFGVSWVTVTGDDPADPVEVETWDVPAGDGGDVPGSVRRATHAALGMVQSWLADPTREAATLVIRTSGAVSVAGEPVTDLAGAAVWGMLRSVQAEHPGRFVLADLPVDAPTDLITGLSGEPQLAVRDGATWAPRLTRALATGEPQAWDRDGTVLVTGGTGGLGALLARHLVAEHGVRHLILASRSGPAAPGATELTGELADLGADATVVACDIADRHALIGVLAGVPADRPLTAVVHAAGIIDDGLIESLTPQRMDQVLRPKVDAAWNLHELTRGLDLSAFVVFSSAAGVFGAAGQANYAAANAFLDALAIQRRAAGLPAMSLAWGLWAESGGMGGRLKSGDVARLSRAGAGLSAGEGLALFDLAGRTADALLVPTHLDLVAIRAQIKSGPVPAFLRALVKSTGRRAAGTANTTGGSAFAERLAGLSRVDQEQLALDLVRAQAAAVLGHGSADAVDPVRAFNEMGFDSLTAVELRNGLAAVTGLRLPSTLVFDHPNPTALAGYLVGRVVGSDAVVVRRPAVVADGEDIAIVGMSCRFPGGVSSPEELWALLAAGGDGMSKFPSDRGWDVDALFDPDPDRPGTSYTRTGGFLSDVSGFDPAFFGISPREATAMDPQQRLLLEASWEAFERSGVDPAGLRGSQTGVFVGTNGQDYAALLAGAPAGSEGYVMTGNGASVVSGRLAYSFGLEGPAVTVDTACSSSLVALHLAAQALRQGECDLALAGGVTVMSTPGAFVEFSRQRGLAVDGRCKAFAAAADGTGWGEGVGLLLVERLSDARRNGHRVLATLRGSAVNQDGASNGLTAPNGPSQERVIRQALANARLSPSDVDAVEAHGTGTRLGDPIEAQALLATYGQGRERPLWLGSVKSNIGHTQAAAGVAGIIKMVMAMRHGTLPRTLHVDAPTPEVDWSAGSVELLTEPVRWTPNGHPRRAGVSSFGVSGTNAHVILEEGDTPEHPPVEDVAPVVPWLVSGKTEEALRGQVLRLADVATGPGVRPVDVAYTLATARARFAHRAYAIGSTAGDLRFSTGVTPSVGRLAVVFTGQGSQRLGMGRQLHGVLPVFTARFDEVCAAFDGLLPRPLAEVMWSDGDALGQTLYAQPAIFAVEVALFAQFEAWGVSPDFVAGHSIGQIAASYVSGVFDLADAARLVAARSTLMQALPAGGAMLAVRATEAEVLPHLTDLVSVAAVNGPASVVVAGDSGQVDALEQLWRGEGRKVKRLTVSHAFHSPLMDPMLDDFAAALADVTFREPLLPFAEPVDTVDYWVRHVRQPVRFADTVSWLAGQGVGTFLELGPDGVLTALIPECFSEDGPVAVASLRADRDEVEAAVAALAGLHGHGVEVDWEAFFSPWEPRIVDVPTYAFQRSRYWPELSGMQMAGSAVGLGQSAADHPLLGATVSLADGDGVVLTGRLSLSTHPWLADHVVGGAVWLPGTAFVEMAVRAGDEVGADVLEELTLQAPLVLPERGAIQVQVTVDGADEQGRRPLSIHSRAEEGAQEWTCHATGLVGNTAVEAQPADLSVWPPPVPTRCRWRTSTRPWTRSACRTGRCSRASRRCGCTATTCTPRSPCHSPLWSRPAGSVCTRPCWTRPCIR</sequence>
<dbReference type="SMART" id="SM00825">
    <property type="entry name" value="PKS_KS"/>
    <property type="match status" value="2"/>
</dbReference>
<keyword evidence="3" id="KW-0808">Transferase</keyword>
<dbReference type="GO" id="GO:0004312">
    <property type="term" value="F:fatty acid synthase activity"/>
    <property type="evidence" value="ECO:0007669"/>
    <property type="project" value="TreeGrafter"/>
</dbReference>
<name>A0A6F8XKU5_9ACTN</name>
<dbReference type="InterPro" id="IPR014030">
    <property type="entry name" value="Ketoacyl_synth_N"/>
</dbReference>
<dbReference type="InterPro" id="IPR018201">
    <property type="entry name" value="Ketoacyl_synth_AS"/>
</dbReference>
<evidence type="ECO:0000259" key="9">
    <source>
        <dbReference type="PROSITE" id="PS52019"/>
    </source>
</evidence>
<dbReference type="Pfam" id="PF22953">
    <property type="entry name" value="SpnB_Rossmann"/>
    <property type="match status" value="2"/>
</dbReference>
<dbReference type="FunFam" id="1.10.1200.10:FF:000007">
    <property type="entry name" value="Probable polyketide synthase pks17"/>
    <property type="match status" value="2"/>
</dbReference>
<keyword evidence="5" id="KW-0012">Acyltransferase</keyword>
<dbReference type="InterPro" id="IPR020806">
    <property type="entry name" value="PKS_PP-bd"/>
</dbReference>
<dbReference type="InterPro" id="IPR049900">
    <property type="entry name" value="PKS_mFAS_DH"/>
</dbReference>
<dbReference type="Pfam" id="PF00109">
    <property type="entry name" value="ketoacyl-synt"/>
    <property type="match status" value="2"/>
</dbReference>
<dbReference type="PROSITE" id="PS00012">
    <property type="entry name" value="PHOSPHOPANTETHEINE"/>
    <property type="match status" value="2"/>
</dbReference>
<dbReference type="SMART" id="SM00823">
    <property type="entry name" value="PKS_PP"/>
    <property type="match status" value="2"/>
</dbReference>
<dbReference type="InterPro" id="IPR055123">
    <property type="entry name" value="SpnB-like_Rossmann"/>
</dbReference>
<evidence type="ECO:0000256" key="4">
    <source>
        <dbReference type="ARBA" id="ARBA00023268"/>
    </source>
</evidence>
<dbReference type="InterPro" id="IPR050091">
    <property type="entry name" value="PKS_NRPS_Biosynth_Enz"/>
</dbReference>
<dbReference type="PANTHER" id="PTHR43775:SF51">
    <property type="entry name" value="INACTIVE PHENOLPHTHIOCEROL SYNTHESIS POLYKETIDE SYNTHASE TYPE I PKS1-RELATED"/>
    <property type="match status" value="1"/>
</dbReference>
<dbReference type="Pfam" id="PF00698">
    <property type="entry name" value="Acyl_transf_1"/>
    <property type="match status" value="2"/>
</dbReference>
<dbReference type="Gene3D" id="3.40.50.720">
    <property type="entry name" value="NAD(P)-binding Rossmann-like Domain"/>
    <property type="match status" value="2"/>
</dbReference>
<dbReference type="GO" id="GO:0004315">
    <property type="term" value="F:3-oxoacyl-[acyl-carrier-protein] synthase activity"/>
    <property type="evidence" value="ECO:0007669"/>
    <property type="project" value="InterPro"/>
</dbReference>
<dbReference type="PROSITE" id="PS52019">
    <property type="entry name" value="PKS_MFAS_DH"/>
    <property type="match status" value="2"/>
</dbReference>
<dbReference type="InterPro" id="IPR013968">
    <property type="entry name" value="PKS_KR"/>
</dbReference>
<dbReference type="PROSITE" id="PS00606">
    <property type="entry name" value="KS3_1"/>
    <property type="match status" value="2"/>
</dbReference>
<dbReference type="Pfam" id="PF21089">
    <property type="entry name" value="PKS_DH_N"/>
    <property type="match status" value="2"/>
</dbReference>
<dbReference type="Gene3D" id="3.30.70.3290">
    <property type="match status" value="2"/>
</dbReference>
<dbReference type="Gene3D" id="3.40.366.10">
    <property type="entry name" value="Malonyl-Coenzyme A Acyl Carrier Protein, domain 2"/>
    <property type="match status" value="2"/>
</dbReference>
<evidence type="ECO:0000256" key="3">
    <source>
        <dbReference type="ARBA" id="ARBA00022679"/>
    </source>
</evidence>
<dbReference type="GO" id="GO:0006633">
    <property type="term" value="P:fatty acid biosynthetic process"/>
    <property type="evidence" value="ECO:0007669"/>
    <property type="project" value="InterPro"/>
</dbReference>
<dbReference type="Pfam" id="PF16197">
    <property type="entry name" value="KAsynt_C_assoc"/>
    <property type="match status" value="2"/>
</dbReference>
<dbReference type="Proteomes" id="UP000502508">
    <property type="component" value="Chromosome"/>
</dbReference>
<keyword evidence="11" id="KW-1185">Reference proteome</keyword>
<evidence type="ECO:0000256" key="1">
    <source>
        <dbReference type="ARBA" id="ARBA00022450"/>
    </source>
</evidence>
<dbReference type="InterPro" id="IPR036736">
    <property type="entry name" value="ACP-like_sf"/>
</dbReference>
<organism evidence="10 11">
    <name type="scientific">Phytohabitans flavus</name>
    <dbReference type="NCBI Taxonomy" id="1076124"/>
    <lineage>
        <taxon>Bacteria</taxon>
        <taxon>Bacillati</taxon>
        <taxon>Actinomycetota</taxon>
        <taxon>Actinomycetes</taxon>
        <taxon>Micromonosporales</taxon>
        <taxon>Micromonosporaceae</taxon>
    </lineage>
</organism>
<dbReference type="InterPro" id="IPR020841">
    <property type="entry name" value="PKS_Beta-ketoAc_synthase_dom"/>
</dbReference>
<dbReference type="InterPro" id="IPR009081">
    <property type="entry name" value="PP-bd_ACP"/>
</dbReference>
<proteinExistence type="predicted"/>
<dbReference type="Gene3D" id="1.10.1200.10">
    <property type="entry name" value="ACP-like"/>
    <property type="match status" value="2"/>
</dbReference>
<keyword evidence="4" id="KW-0511">Multifunctional enzyme</keyword>
<feature type="domain" description="Ketosynthase family 3 (KS3)" evidence="8">
    <location>
        <begin position="493"/>
        <end position="910"/>
    </location>
</feature>
<dbReference type="CDD" id="cd08956">
    <property type="entry name" value="KR_3_FAS_SDR_x"/>
    <property type="match status" value="2"/>
</dbReference>
<reference evidence="10 11" key="2">
    <citation type="submission" date="2020-03" db="EMBL/GenBank/DDBJ databases">
        <authorList>
            <person name="Ichikawa N."/>
            <person name="Kimura A."/>
            <person name="Kitahashi Y."/>
            <person name="Uohara A."/>
        </authorList>
    </citation>
    <scope>NUCLEOTIDE SEQUENCE [LARGE SCALE GENOMIC DNA]</scope>
    <source>
        <strain evidence="10 11">NBRC 107702</strain>
    </source>
</reference>
<feature type="domain" description="Carrier" evidence="7">
    <location>
        <begin position="397"/>
        <end position="472"/>
    </location>
</feature>
<dbReference type="InterPro" id="IPR016036">
    <property type="entry name" value="Malonyl_transacylase_ACP-bd"/>
</dbReference>
<evidence type="ECO:0000259" key="8">
    <source>
        <dbReference type="PROSITE" id="PS52004"/>
    </source>
</evidence>
<dbReference type="SUPFAM" id="SSF55048">
    <property type="entry name" value="Probable ACP-binding domain of malonyl-CoA ACP transacylase"/>
    <property type="match status" value="2"/>
</dbReference>
<feature type="domain" description="PKS/mFAS DH" evidence="9">
    <location>
        <begin position="2988"/>
        <end position="3190"/>
    </location>
</feature>
<dbReference type="InterPro" id="IPR049552">
    <property type="entry name" value="PKS_DH_N"/>
</dbReference>
<dbReference type="InterPro" id="IPR032821">
    <property type="entry name" value="PKS_assoc"/>
</dbReference>
<dbReference type="SMART" id="SM00827">
    <property type="entry name" value="PKS_AT"/>
    <property type="match status" value="2"/>
</dbReference>
<dbReference type="InterPro" id="IPR057326">
    <property type="entry name" value="KR_dom"/>
</dbReference>
<feature type="region of interest" description="C-terminal hotdog fold" evidence="6">
    <location>
        <begin position="1495"/>
        <end position="1657"/>
    </location>
</feature>
<dbReference type="CDD" id="cd00833">
    <property type="entry name" value="PKS"/>
    <property type="match status" value="2"/>
</dbReference>
<feature type="region of interest" description="N-terminal hotdog fold" evidence="6">
    <location>
        <begin position="1348"/>
        <end position="1471"/>
    </location>
</feature>
<comment type="caution">
    <text evidence="6">Lacks conserved residue(s) required for the propagation of feature annotation.</text>
</comment>
<dbReference type="KEGG" id="pfla:Pflav_008190"/>
<dbReference type="InterPro" id="IPR016039">
    <property type="entry name" value="Thiolase-like"/>
</dbReference>
<dbReference type="SUPFAM" id="SSF51735">
    <property type="entry name" value="NAD(P)-binding Rossmann-fold domains"/>
    <property type="match status" value="4"/>
</dbReference>
<dbReference type="InterPro" id="IPR001227">
    <property type="entry name" value="Ac_transferase_dom_sf"/>
</dbReference>
<feature type="region of interest" description="C-terminal hotdog fold" evidence="6">
    <location>
        <begin position="3128"/>
        <end position="3190"/>
    </location>
</feature>
<feature type="domain" description="Ketosynthase family 3 (KS3)" evidence="8">
    <location>
        <begin position="2124"/>
        <end position="2548"/>
    </location>
</feature>
<dbReference type="Pfam" id="PF08659">
    <property type="entry name" value="KR"/>
    <property type="match status" value="2"/>
</dbReference>
<dbReference type="FunFam" id="3.40.47.10:FF:000019">
    <property type="entry name" value="Polyketide synthase type I"/>
    <property type="match status" value="2"/>
</dbReference>
<feature type="domain" description="PKS/mFAS DH" evidence="9">
    <location>
        <begin position="1348"/>
        <end position="1657"/>
    </location>
</feature>
<dbReference type="SUPFAM" id="SSF52151">
    <property type="entry name" value="FabD/lysophospholipase-like"/>
    <property type="match status" value="2"/>
</dbReference>
<evidence type="ECO:0000256" key="2">
    <source>
        <dbReference type="ARBA" id="ARBA00022553"/>
    </source>
</evidence>
<feature type="region of interest" description="N-terminal hotdog fold" evidence="6">
    <location>
        <begin position="2988"/>
        <end position="3111"/>
    </location>
</feature>
<dbReference type="Gene3D" id="3.40.47.10">
    <property type="match status" value="2"/>
</dbReference>
<keyword evidence="2" id="KW-0597">Phosphoprotein</keyword>
<dbReference type="Pfam" id="PF02801">
    <property type="entry name" value="Ketoacyl-synt_C"/>
    <property type="match status" value="2"/>
</dbReference>
<evidence type="ECO:0000259" key="7">
    <source>
        <dbReference type="PROSITE" id="PS50075"/>
    </source>
</evidence>
<dbReference type="PANTHER" id="PTHR43775">
    <property type="entry name" value="FATTY ACID SYNTHASE"/>
    <property type="match status" value="1"/>
</dbReference>
<dbReference type="PROSITE" id="PS52004">
    <property type="entry name" value="KS3_2"/>
    <property type="match status" value="2"/>
</dbReference>
<dbReference type="InterPro" id="IPR036291">
    <property type="entry name" value="NAD(P)-bd_dom_sf"/>
</dbReference>
<evidence type="ECO:0008006" key="12">
    <source>
        <dbReference type="Google" id="ProtNLM"/>
    </source>
</evidence>
<protein>
    <recommendedName>
        <fullName evidence="12">Carrier domain-containing protein</fullName>
    </recommendedName>
</protein>
<reference evidence="10 11" key="1">
    <citation type="submission" date="2020-03" db="EMBL/GenBank/DDBJ databases">
        <title>Whole genome shotgun sequence of Phytohabitans flavus NBRC 107702.</title>
        <authorList>
            <person name="Komaki H."/>
            <person name="Tamura T."/>
        </authorList>
    </citation>
    <scope>NUCLEOTIDE SEQUENCE [LARGE SCALE GENOMIC DNA]</scope>
    <source>
        <strain evidence="10 11">NBRC 107702</strain>
    </source>
</reference>
<evidence type="ECO:0000256" key="5">
    <source>
        <dbReference type="ARBA" id="ARBA00023315"/>
    </source>
</evidence>
<dbReference type="InterPro" id="IPR006162">
    <property type="entry name" value="Ppantetheine_attach_site"/>
</dbReference>
<dbReference type="Pfam" id="PF00550">
    <property type="entry name" value="PP-binding"/>
    <property type="match status" value="2"/>
</dbReference>
<dbReference type="SMART" id="SM00822">
    <property type="entry name" value="PKS_KR"/>
    <property type="match status" value="2"/>
</dbReference>
<feature type="domain" description="Carrier" evidence="7">
    <location>
        <begin position="2032"/>
        <end position="2107"/>
    </location>
</feature>
<dbReference type="InterPro" id="IPR042104">
    <property type="entry name" value="PKS_dehydratase_sf"/>
</dbReference>
<dbReference type="InterPro" id="IPR020807">
    <property type="entry name" value="PKS_DH"/>
</dbReference>
<dbReference type="SUPFAM" id="SSF47336">
    <property type="entry name" value="ACP-like"/>
    <property type="match status" value="2"/>
</dbReference>